<evidence type="ECO:0008006" key="2">
    <source>
        <dbReference type="Google" id="ProtNLM"/>
    </source>
</evidence>
<reference evidence="1" key="1">
    <citation type="submission" date="2019-08" db="EMBL/GenBank/DDBJ databases">
        <authorList>
            <person name="Kucharzyk K."/>
            <person name="Murdoch R.W."/>
            <person name="Higgins S."/>
            <person name="Loffler F."/>
        </authorList>
    </citation>
    <scope>NUCLEOTIDE SEQUENCE</scope>
</reference>
<proteinExistence type="predicted"/>
<dbReference type="PROSITE" id="PS51257">
    <property type="entry name" value="PROKAR_LIPOPROTEIN"/>
    <property type="match status" value="1"/>
</dbReference>
<protein>
    <recommendedName>
        <fullName evidence="2">Lipoprotein</fullName>
    </recommendedName>
</protein>
<dbReference type="EMBL" id="VSSQ01001385">
    <property type="protein sequence ID" value="MPM07873.1"/>
    <property type="molecule type" value="Genomic_DNA"/>
</dbReference>
<name>A0A644X0Q9_9ZZZZ</name>
<sequence>MKHLFLSLIVVLALTSCKPTFYQVATTQCDNLKSEQNALFFEDANCKVYYNLWSEGGNAGFLFHNKSDLTIYVNLAESFFVKNGIAYDYSLNRTFARSVSQSFSNQQTVSVWGYRNGLPVLNSVSEDGKASKIADLSVLMPGLFGGTDAKEKSTATSSQVTYSEEPIVAIPPHTAKYFSEYSIYETLYRDCNLLLFPSKKQVRPLKFTSANSPVTFSNIVTYSMRHSGDDIQIKNDFYISEIKNLPKKVAIKKVFRRDCDNREIKEWHFTDAAVNKFYLRYQKDGDYSNY</sequence>
<gene>
    <name evidence="1" type="ORF">SDC9_54182</name>
</gene>
<accession>A0A644X0Q9</accession>
<organism evidence="1">
    <name type="scientific">bioreactor metagenome</name>
    <dbReference type="NCBI Taxonomy" id="1076179"/>
    <lineage>
        <taxon>unclassified sequences</taxon>
        <taxon>metagenomes</taxon>
        <taxon>ecological metagenomes</taxon>
    </lineage>
</organism>
<dbReference type="AlphaFoldDB" id="A0A644X0Q9"/>
<comment type="caution">
    <text evidence="1">The sequence shown here is derived from an EMBL/GenBank/DDBJ whole genome shotgun (WGS) entry which is preliminary data.</text>
</comment>
<evidence type="ECO:0000313" key="1">
    <source>
        <dbReference type="EMBL" id="MPM07873.1"/>
    </source>
</evidence>